<comment type="subcellular location">
    <subcellularLocation>
        <location evidence="1">Cell membrane</location>
        <topology evidence="1">Multi-pass membrane protein</topology>
    </subcellularLocation>
</comment>
<evidence type="ECO:0000313" key="9">
    <source>
        <dbReference type="Proteomes" id="UP000716004"/>
    </source>
</evidence>
<dbReference type="Proteomes" id="UP000750197">
    <property type="component" value="Unassembled WGS sequence"/>
</dbReference>
<evidence type="ECO:0000256" key="6">
    <source>
        <dbReference type="SAM" id="Phobius"/>
    </source>
</evidence>
<dbReference type="InterPro" id="IPR038730">
    <property type="entry name" value="HyfE-like"/>
</dbReference>
<feature type="transmembrane region" description="Helical" evidence="6">
    <location>
        <begin position="6"/>
        <end position="22"/>
    </location>
</feature>
<dbReference type="Proteomes" id="UP000716004">
    <property type="component" value="Unassembled WGS sequence"/>
</dbReference>
<organism evidence="7 9">
    <name type="scientific">Candidatus Sysuiplasma superficiale</name>
    <dbReference type="NCBI Taxonomy" id="2823368"/>
    <lineage>
        <taxon>Archaea</taxon>
        <taxon>Methanobacteriati</taxon>
        <taxon>Thermoplasmatota</taxon>
        <taxon>Thermoplasmata</taxon>
        <taxon>Candidatus Sysuiplasmatales</taxon>
        <taxon>Candidatus Sysuiplasmataceae</taxon>
        <taxon>Candidatus Sysuiplasma</taxon>
    </lineage>
</organism>
<evidence type="ECO:0000256" key="4">
    <source>
        <dbReference type="ARBA" id="ARBA00022989"/>
    </source>
</evidence>
<dbReference type="EMBL" id="JAHEAC010000001">
    <property type="protein sequence ID" value="MBX8643140.1"/>
    <property type="molecule type" value="Genomic_DNA"/>
</dbReference>
<accession>A0A8J8C9Z5</accession>
<proteinExistence type="predicted"/>
<keyword evidence="3 6" id="KW-0812">Transmembrane</keyword>
<feature type="transmembrane region" description="Helical" evidence="6">
    <location>
        <begin position="93"/>
        <end position="116"/>
    </location>
</feature>
<comment type="caution">
    <text evidence="7">The sequence shown here is derived from an EMBL/GenBank/DDBJ whole genome shotgun (WGS) entry which is preliminary data.</text>
</comment>
<evidence type="ECO:0008006" key="10">
    <source>
        <dbReference type="Google" id="ProtNLM"/>
    </source>
</evidence>
<dbReference type="EMBL" id="JAGVSJ010000001">
    <property type="protein sequence ID" value="MBX8630928.1"/>
    <property type="molecule type" value="Genomic_DNA"/>
</dbReference>
<feature type="transmembrane region" description="Helical" evidence="6">
    <location>
        <begin position="54"/>
        <end position="72"/>
    </location>
</feature>
<keyword evidence="5 6" id="KW-0472">Membrane</keyword>
<feature type="transmembrane region" description="Helical" evidence="6">
    <location>
        <begin position="170"/>
        <end position="191"/>
    </location>
</feature>
<evidence type="ECO:0000313" key="7">
    <source>
        <dbReference type="EMBL" id="MBX8630928.1"/>
    </source>
</evidence>
<evidence type="ECO:0000256" key="5">
    <source>
        <dbReference type="ARBA" id="ARBA00023136"/>
    </source>
</evidence>
<sequence>MSNEALAILGVLIIVSALSIQVRSYIRPAVLTVTTQSVLLAFSVAYLGLVQKSAGLILLAFLIFILRGYLLTRILERKLPVRKMFVREYSHEAATVTVASAVLLIVSFLTYRFAIYPAIGDPLGSIGFAVMLQGFLLVMSRRNSFAHVIGYIEEENGVIFMSLSVAPLPLLIEISVLLDVLALVIVSAVLVRQDIVHGSVEDLIG</sequence>
<protein>
    <recommendedName>
        <fullName evidence="10">Hydrogenase</fullName>
    </recommendedName>
</protein>
<evidence type="ECO:0000256" key="3">
    <source>
        <dbReference type="ARBA" id="ARBA00022692"/>
    </source>
</evidence>
<evidence type="ECO:0000256" key="1">
    <source>
        <dbReference type="ARBA" id="ARBA00004651"/>
    </source>
</evidence>
<name>A0A8J8C9Z5_9ARCH</name>
<gene>
    <name evidence="7" type="ORF">J9259_00160</name>
    <name evidence="8" type="ORF">KIY12_00180</name>
</gene>
<keyword evidence="2" id="KW-1003">Cell membrane</keyword>
<dbReference type="PANTHER" id="PTHR38601:SF1">
    <property type="entry name" value="HYDROGENASE-4 COMPONENT E"/>
    <property type="match status" value="1"/>
</dbReference>
<feature type="transmembrane region" description="Helical" evidence="6">
    <location>
        <begin position="29"/>
        <end position="48"/>
    </location>
</feature>
<dbReference type="PANTHER" id="PTHR38601">
    <property type="entry name" value="HYDROGENASE-4 COMPONENT E"/>
    <property type="match status" value="1"/>
</dbReference>
<dbReference type="AlphaFoldDB" id="A0A8J8C9Z5"/>
<keyword evidence="4 6" id="KW-1133">Transmembrane helix</keyword>
<dbReference type="GO" id="GO:0005886">
    <property type="term" value="C:plasma membrane"/>
    <property type="evidence" value="ECO:0007669"/>
    <property type="project" value="UniProtKB-SubCell"/>
</dbReference>
<evidence type="ECO:0000313" key="8">
    <source>
        <dbReference type="EMBL" id="MBX8643140.1"/>
    </source>
</evidence>
<evidence type="ECO:0000256" key="2">
    <source>
        <dbReference type="ARBA" id="ARBA00022475"/>
    </source>
</evidence>
<reference evidence="7" key="1">
    <citation type="submission" date="2021-04" db="EMBL/GenBank/DDBJ databases">
        <title>Genomic insights into ecological role and evolution of a novel Thermoplasmata order Candidatus Sysuiplasmatales.</title>
        <authorList>
            <person name="Yuan Y."/>
        </authorList>
    </citation>
    <scope>NUCLEOTIDE SEQUENCE</scope>
    <source>
        <strain evidence="8">TUT19-bin139</strain>
        <strain evidence="7">YP2-bin.285</strain>
    </source>
</reference>